<feature type="transmembrane region" description="Helical" evidence="7">
    <location>
        <begin position="110"/>
        <end position="131"/>
    </location>
</feature>
<evidence type="ECO:0000256" key="5">
    <source>
        <dbReference type="ARBA" id="ARBA00023136"/>
    </source>
</evidence>
<dbReference type="AlphaFoldDB" id="E5LFQ8"/>
<evidence type="ECO:0000256" key="7">
    <source>
        <dbReference type="SAM" id="Phobius"/>
    </source>
</evidence>
<evidence type="ECO:0000256" key="6">
    <source>
        <dbReference type="SAM" id="MobiDB-lite"/>
    </source>
</evidence>
<organism evidence="8">
    <name type="scientific">Dianthus caryophyllus</name>
    <name type="common">Carnation</name>
    <name type="synonym">Clove pink</name>
    <dbReference type="NCBI Taxonomy" id="3570"/>
    <lineage>
        <taxon>Eukaryota</taxon>
        <taxon>Viridiplantae</taxon>
        <taxon>Streptophyta</taxon>
        <taxon>Embryophyta</taxon>
        <taxon>Tracheophyta</taxon>
        <taxon>Spermatophyta</taxon>
        <taxon>Magnoliopsida</taxon>
        <taxon>eudicotyledons</taxon>
        <taxon>Gunneridae</taxon>
        <taxon>Pentapetalae</taxon>
        <taxon>Caryophyllales</taxon>
        <taxon>Caryophyllaceae</taxon>
        <taxon>Caryophylleae</taxon>
        <taxon>Dianthus</taxon>
    </lineage>
</organism>
<keyword evidence="5 7" id="KW-0472">Membrane</keyword>
<feature type="transmembrane region" description="Helical" evidence="7">
    <location>
        <begin position="388"/>
        <end position="410"/>
    </location>
</feature>
<evidence type="ECO:0000256" key="1">
    <source>
        <dbReference type="ARBA" id="ARBA00004141"/>
    </source>
</evidence>
<dbReference type="InterPro" id="IPR017187">
    <property type="entry name" value="EIN2"/>
</dbReference>
<feature type="compositionally biased region" description="Low complexity" evidence="6">
    <location>
        <begin position="561"/>
        <end position="571"/>
    </location>
</feature>
<proteinExistence type="evidence at transcript level"/>
<feature type="transmembrane region" description="Helical" evidence="7">
    <location>
        <begin position="79"/>
        <end position="104"/>
    </location>
</feature>
<feature type="compositionally biased region" description="Basic and acidic residues" evidence="6">
    <location>
        <begin position="590"/>
        <end position="613"/>
    </location>
</feature>
<dbReference type="PANTHER" id="PTHR11706:SF75">
    <property type="entry name" value="ETHYLENE-INSENSITIVE PROTEIN 2"/>
    <property type="match status" value="1"/>
</dbReference>
<dbReference type="PANTHER" id="PTHR11706">
    <property type="entry name" value="SOLUTE CARRIER PROTEIN FAMILY 11 MEMBER"/>
    <property type="match status" value="1"/>
</dbReference>
<feature type="transmembrane region" description="Helical" evidence="7">
    <location>
        <begin position="181"/>
        <end position="200"/>
    </location>
</feature>
<evidence type="ECO:0000256" key="4">
    <source>
        <dbReference type="ARBA" id="ARBA00022989"/>
    </source>
</evidence>
<feature type="transmembrane region" description="Helical" evidence="7">
    <location>
        <begin position="345"/>
        <end position="368"/>
    </location>
</feature>
<keyword evidence="4 7" id="KW-1133">Transmembrane helix</keyword>
<comment type="similarity">
    <text evidence="2">Belongs to the NRAMP (TC 2.A.55) family.</text>
</comment>
<protein>
    <submittedName>
        <fullName evidence="8">Ethylene insensitive</fullName>
    </submittedName>
</protein>
<dbReference type="GO" id="GO:0005384">
    <property type="term" value="F:manganese ion transmembrane transporter activity"/>
    <property type="evidence" value="ECO:0007669"/>
    <property type="project" value="TreeGrafter"/>
</dbReference>
<name>E5LFQ8_DIACA</name>
<dbReference type="EMBL" id="HQ441183">
    <property type="protein sequence ID" value="ADR31357.1"/>
    <property type="molecule type" value="mRNA"/>
</dbReference>
<evidence type="ECO:0000313" key="8">
    <source>
        <dbReference type="EMBL" id="ADR31357.1"/>
    </source>
</evidence>
<dbReference type="PIRSF" id="PIRSF037378">
    <property type="entry name" value="EIN2"/>
    <property type="match status" value="1"/>
</dbReference>
<feature type="transmembrane region" description="Helical" evidence="7">
    <location>
        <begin position="224"/>
        <end position="242"/>
    </location>
</feature>
<keyword evidence="3 7" id="KW-0812">Transmembrane</keyword>
<reference evidence="8" key="1">
    <citation type="submission" date="2010-10" db="EMBL/GenBank/DDBJ databases">
        <title>Cloning and characterization of a DCEIN2 gene responsive to ethylene and sucrose in carnation cut flower.</title>
        <authorList>
            <person name="Fu Z."/>
            <person name="Wang H."/>
            <person name="Liu J."/>
            <person name="Wang J."/>
            <person name="Ren S."/>
            <person name="Zhang Z."/>
            <person name="Yu Y."/>
        </authorList>
    </citation>
    <scope>NUCLEOTIDE SEQUENCE</scope>
</reference>
<dbReference type="InterPro" id="IPR001046">
    <property type="entry name" value="NRAMP_fam"/>
</dbReference>
<feature type="transmembrane region" description="Helical" evidence="7">
    <location>
        <begin position="316"/>
        <end position="338"/>
    </location>
</feature>
<feature type="transmembrane region" description="Helical" evidence="7">
    <location>
        <begin position="143"/>
        <end position="161"/>
    </location>
</feature>
<dbReference type="GO" id="GO:0034755">
    <property type="term" value="P:iron ion transmembrane transport"/>
    <property type="evidence" value="ECO:0007669"/>
    <property type="project" value="TreeGrafter"/>
</dbReference>
<feature type="transmembrane region" description="Helical" evidence="7">
    <location>
        <begin position="39"/>
        <end position="58"/>
    </location>
</feature>
<evidence type="ECO:0000256" key="3">
    <source>
        <dbReference type="ARBA" id="ARBA00022692"/>
    </source>
</evidence>
<dbReference type="GO" id="GO:0015086">
    <property type="term" value="F:cadmium ion transmembrane transporter activity"/>
    <property type="evidence" value="ECO:0007669"/>
    <property type="project" value="TreeGrafter"/>
</dbReference>
<gene>
    <name evidence="8" type="primary">EIN2</name>
</gene>
<evidence type="ECO:0000256" key="2">
    <source>
        <dbReference type="ARBA" id="ARBA00009965"/>
    </source>
</evidence>
<dbReference type="PRINTS" id="PR00447">
    <property type="entry name" value="NATRESASSCMP"/>
</dbReference>
<accession>E5LFQ8</accession>
<comment type="subcellular location">
    <subcellularLocation>
        <location evidence="1">Membrane</location>
        <topology evidence="1">Multi-pass membrane protein</topology>
    </subcellularLocation>
</comment>
<dbReference type="GO" id="GO:0005886">
    <property type="term" value="C:plasma membrane"/>
    <property type="evidence" value="ECO:0007669"/>
    <property type="project" value="TreeGrafter"/>
</dbReference>
<feature type="region of interest" description="Disordered" evidence="6">
    <location>
        <begin position="544"/>
        <end position="645"/>
    </location>
</feature>
<sequence length="1275" mass="139537">MAEVLLPAVTPVVLILIGYIDPGKWATYVDVGARYGGDLVVFALLFNVVGVLCHYLSARVTIITGRNLTQICSQEYDRLTCFFLGLQAELSVITLDLTMIIGIAHGLNMIFGLNLFVGILLTALNALLFPFFSSLLESSKAKFVVVCLAGLTIASYVLGALSSLPEFTTSSNLVAKFSGESAFALMGLLGSNVMPHNFYLHSSIVQWYQGQTSVSTSAWSQDNFILNFAISGGIFSATFVLMNSVANGVYSTGVGLLSIQDALSLLDQTYRNSIIPIGAFVVLFLANQIASLSWEFHGEGAKSGEKMMHDFFDMDLPVWIHRAAVRIFAAVIALFCLWHSGAEGMFHLLICTQVIVALLLPSSVIPLFRIASCRPIMDLRKMSPALEFIAILTFMGMLCLELIFVVELIFGESEWVVNLRWTISNGASMSYILLLVAVCVSLFFMFWVAATPLKSSISKLNSQPWNLNAQQVSPGSSIERENNDITETIYSKEESINVEKEVITLEESSLLNHSDTPDANCDINLPDTIMDTVQELYVANSDELPGNSSACHPKPKQLATSSESVAVSSVSTRIEDDTFQKSSNAVNNRMDADEKTLRVEGDSPPEKQDDRNAWEPGESSKGISEVDPSTASDGPGSFRSLSGGGSLSRLSGLGRAARRQMASVLDEFWGQLYDFHGQITQEARSKKLDLLLGADSKPSSQSVSKSNPAGRELVMQSQSLGGRVSGNTINSSLYNSPDQQKLFDSIEAAYKAHRASTSIWSNPPPVSDTYVQNSNRSLLDSGEKRYHSVRLPSSSERSEYQAATVHGYQLASYANRAAKDRSDYAFGRLESVPQKSPSLVPNNYEESFGFTSGRNSENGLHAAQTSSFQNFPVQRRNFDQFDRASYEFSAGPIERMSNHNNAKQYHSSPDISALSARLRNSYLSNGNMQFDSPNTSSGFRATVGRTTYEPSPIRSTGGSTGSRPVGPLAFDELSPSMAYCDAISLSSSSGTRSLWARQPYEQFGLANNTSNLGALAAGNRCTTTAREPPFAEIESKLLQSLRHCILKLLKLEGSEWLFRENDGVDEDLIDRVVTRERFIFEVESREFKQASPLGSSDEAANAHLISSVPHCGEGCVWKLDLIASFGVWCIHRILELSLMESRPELWGKYTYVLNRLQGVIDLAFFKPRTSMSPCFCLQVPASYQRKSTSPFSNDKLPPAIRPAKGKVTTASTILEVIKDVEIAISCRKGRSGTAAGDVAFPKGKENLASVLKRYKRRLSNRAAGANDNGQGLRKL</sequence>
<dbReference type="Pfam" id="PF01566">
    <property type="entry name" value="Nramp"/>
    <property type="match status" value="1"/>
</dbReference>
<feature type="transmembrane region" description="Helical" evidence="7">
    <location>
        <begin position="431"/>
        <end position="450"/>
    </location>
</feature>
<dbReference type="GO" id="GO:0009873">
    <property type="term" value="P:ethylene-activated signaling pathway"/>
    <property type="evidence" value="ECO:0007669"/>
    <property type="project" value="InterPro"/>
</dbReference>